<feature type="transmembrane region" description="Helical" evidence="5">
    <location>
        <begin position="127"/>
        <end position="144"/>
    </location>
</feature>
<comment type="caution">
    <text evidence="7">The sequence shown here is derived from an EMBL/GenBank/DDBJ whole genome shotgun (WGS) entry which is preliminary data.</text>
</comment>
<feature type="transmembrane region" description="Helical" evidence="5">
    <location>
        <begin position="97"/>
        <end position="120"/>
    </location>
</feature>
<evidence type="ECO:0000256" key="4">
    <source>
        <dbReference type="ARBA" id="ARBA00023136"/>
    </source>
</evidence>
<accession>A0ABX2PF19</accession>
<dbReference type="RefSeq" id="WP_176854656.1">
    <property type="nucleotide sequence ID" value="NZ_JABCJD010000005.1"/>
</dbReference>
<feature type="transmembrane region" description="Helical" evidence="5">
    <location>
        <begin position="267"/>
        <end position="286"/>
    </location>
</feature>
<feature type="transmembrane region" description="Helical" evidence="5">
    <location>
        <begin position="242"/>
        <end position="261"/>
    </location>
</feature>
<feature type="transmembrane region" description="Helical" evidence="5">
    <location>
        <begin position="212"/>
        <end position="230"/>
    </location>
</feature>
<dbReference type="PANTHER" id="PTHR32322:SF9">
    <property type="entry name" value="AMINO-ACID METABOLITE EFFLUX PUMP-RELATED"/>
    <property type="match status" value="1"/>
</dbReference>
<feature type="transmembrane region" description="Helical" evidence="5">
    <location>
        <begin position="49"/>
        <end position="67"/>
    </location>
</feature>
<evidence type="ECO:0000256" key="5">
    <source>
        <dbReference type="SAM" id="Phobius"/>
    </source>
</evidence>
<keyword evidence="8" id="KW-1185">Reference proteome</keyword>
<keyword evidence="2 5" id="KW-0812">Transmembrane</keyword>
<evidence type="ECO:0000313" key="8">
    <source>
        <dbReference type="Proteomes" id="UP000523601"/>
    </source>
</evidence>
<comment type="subcellular location">
    <subcellularLocation>
        <location evidence="1">Membrane</location>
        <topology evidence="1">Multi-pass membrane protein</topology>
    </subcellularLocation>
</comment>
<organism evidence="7 8">
    <name type="scientific">Donghicola mangrovi</name>
    <dbReference type="NCBI Taxonomy" id="2729614"/>
    <lineage>
        <taxon>Bacteria</taxon>
        <taxon>Pseudomonadati</taxon>
        <taxon>Pseudomonadota</taxon>
        <taxon>Alphaproteobacteria</taxon>
        <taxon>Rhodobacterales</taxon>
        <taxon>Roseobacteraceae</taxon>
        <taxon>Donghicola</taxon>
    </lineage>
</organism>
<feature type="transmembrane region" description="Helical" evidence="5">
    <location>
        <begin position="74"/>
        <end position="91"/>
    </location>
</feature>
<dbReference type="Pfam" id="PF00892">
    <property type="entry name" value="EamA"/>
    <property type="match status" value="1"/>
</dbReference>
<keyword evidence="3 5" id="KW-1133">Transmembrane helix</keyword>
<sequence>MTHASPTPAAPTGHAALPYLFLAGSLTVQYVGAAGAKSLFALTGSDGATALRVGFSALVLALVFRPWRHVPRGLDLHAIAIYGLTLGAMNLCVYRSIALIPIGIAVAIEVCGPLAVALAGCRRVRDLIWVVLAATGLVLLLPIHGSDQPLSLIGIAYAFGAAFFWSMYIVFGKRASRLPARQTLSWGMMMAAAVTVPFGIVNAGPALLEPHILLIGLGVAMMSSILPYSLEMLALRRLAGSVFSLIVSSSPAVAALFGFALLNEALTPLQCIAIACVIGASAGNTLTAKR</sequence>
<gene>
    <name evidence="7" type="ORF">HJ526_11695</name>
</gene>
<name>A0ABX2PF19_9RHOB</name>
<dbReference type="Proteomes" id="UP000523601">
    <property type="component" value="Unassembled WGS sequence"/>
</dbReference>
<dbReference type="InterPro" id="IPR050638">
    <property type="entry name" value="AA-Vitamin_Transporters"/>
</dbReference>
<evidence type="ECO:0000256" key="2">
    <source>
        <dbReference type="ARBA" id="ARBA00022692"/>
    </source>
</evidence>
<proteinExistence type="predicted"/>
<feature type="transmembrane region" description="Helical" evidence="5">
    <location>
        <begin position="150"/>
        <end position="171"/>
    </location>
</feature>
<dbReference type="EMBL" id="JABCJD010000005">
    <property type="protein sequence ID" value="NVO28088.1"/>
    <property type="molecule type" value="Genomic_DNA"/>
</dbReference>
<reference evidence="7 8" key="1">
    <citation type="submission" date="2020-04" db="EMBL/GenBank/DDBJ databases">
        <title>Donghicola sp., a member of the Rhodobacteraceae family isolated from mangrove forest in Thailand.</title>
        <authorList>
            <person name="Charoenyingcharoen P."/>
            <person name="Yukphan P."/>
        </authorList>
    </citation>
    <scope>NUCLEOTIDE SEQUENCE [LARGE SCALE GENOMIC DNA]</scope>
    <source>
        <strain evidence="7 8">C2-DW-16</strain>
    </source>
</reference>
<protein>
    <submittedName>
        <fullName evidence="7">DMT family transporter</fullName>
    </submittedName>
</protein>
<feature type="domain" description="EamA" evidence="6">
    <location>
        <begin position="153"/>
        <end position="282"/>
    </location>
</feature>
<evidence type="ECO:0000256" key="3">
    <source>
        <dbReference type="ARBA" id="ARBA00022989"/>
    </source>
</evidence>
<keyword evidence="4 5" id="KW-0472">Membrane</keyword>
<feature type="transmembrane region" description="Helical" evidence="5">
    <location>
        <begin position="183"/>
        <end position="200"/>
    </location>
</feature>
<dbReference type="InterPro" id="IPR000620">
    <property type="entry name" value="EamA_dom"/>
</dbReference>
<dbReference type="PANTHER" id="PTHR32322">
    <property type="entry name" value="INNER MEMBRANE TRANSPORTER"/>
    <property type="match status" value="1"/>
</dbReference>
<evidence type="ECO:0000256" key="1">
    <source>
        <dbReference type="ARBA" id="ARBA00004141"/>
    </source>
</evidence>
<evidence type="ECO:0000313" key="7">
    <source>
        <dbReference type="EMBL" id="NVO28088.1"/>
    </source>
</evidence>
<evidence type="ECO:0000259" key="6">
    <source>
        <dbReference type="Pfam" id="PF00892"/>
    </source>
</evidence>